<dbReference type="Pfam" id="PF00175">
    <property type="entry name" value="NAD_binding_1"/>
    <property type="match status" value="1"/>
</dbReference>
<proteinExistence type="inferred from homology"/>
<dbReference type="Gene3D" id="2.40.30.10">
    <property type="entry name" value="Translation factors"/>
    <property type="match status" value="1"/>
</dbReference>
<dbReference type="PANTHER" id="PTHR19370:SF184">
    <property type="entry name" value="NADH-CYTOCHROME B5 REDUCTASE-LIKE"/>
    <property type="match status" value="1"/>
</dbReference>
<evidence type="ECO:0000256" key="7">
    <source>
        <dbReference type="ARBA" id="ARBA00022787"/>
    </source>
</evidence>
<dbReference type="InterPro" id="IPR008333">
    <property type="entry name" value="Cbr1-like_FAD-bd_dom"/>
</dbReference>
<feature type="domain" description="FAD-binding FR-type" evidence="21">
    <location>
        <begin position="41"/>
        <end position="147"/>
    </location>
</feature>
<feature type="binding site" evidence="18">
    <location>
        <position position="115"/>
    </location>
    <ligand>
        <name>FAD</name>
        <dbReference type="ChEBI" id="CHEBI:57692"/>
    </ligand>
</feature>
<comment type="subunit">
    <text evidence="15">Monomer. Component of the 2-(3-amino-3-carboxypropyl)histidine synthase complex composed of DPH1, DPH2, DPH3 and a NADH-dependent reductase, predominantly CBR1.</text>
</comment>
<feature type="binding site" evidence="18">
    <location>
        <position position="113"/>
    </location>
    <ligand>
        <name>FAD</name>
        <dbReference type="ChEBI" id="CHEBI:57692"/>
    </ligand>
</feature>
<evidence type="ECO:0000256" key="10">
    <source>
        <dbReference type="ARBA" id="ARBA00023002"/>
    </source>
</evidence>
<keyword evidence="13 20" id="KW-0472">Membrane</keyword>
<feature type="binding site" evidence="18">
    <location>
        <position position="97"/>
    </location>
    <ligand>
        <name>FAD</name>
        <dbReference type="ChEBI" id="CHEBI:57692"/>
    </ligand>
</feature>
<evidence type="ECO:0000256" key="14">
    <source>
        <dbReference type="ARBA" id="ARBA00037104"/>
    </source>
</evidence>
<dbReference type="GO" id="GO:0005741">
    <property type="term" value="C:mitochondrial outer membrane"/>
    <property type="evidence" value="ECO:0007669"/>
    <property type="project" value="UniProtKB-SubCell"/>
</dbReference>
<dbReference type="SUPFAM" id="SSF63380">
    <property type="entry name" value="Riboflavin synthase domain-like"/>
    <property type="match status" value="1"/>
</dbReference>
<dbReference type="SUPFAM" id="SSF52343">
    <property type="entry name" value="Ferredoxin reductase-like, C-terminal NADP-linked domain"/>
    <property type="match status" value="1"/>
</dbReference>
<gene>
    <name evidence="22" type="ORF">SCODWIG_01650</name>
</gene>
<evidence type="ECO:0000256" key="3">
    <source>
        <dbReference type="ARBA" id="ARBA00005156"/>
    </source>
</evidence>
<dbReference type="VEuPathDB" id="FungiDB:SCODWIG_01650"/>
<evidence type="ECO:0000256" key="8">
    <source>
        <dbReference type="ARBA" id="ARBA00022827"/>
    </source>
</evidence>
<dbReference type="GO" id="GO:0005886">
    <property type="term" value="C:plasma membrane"/>
    <property type="evidence" value="ECO:0007669"/>
    <property type="project" value="TreeGrafter"/>
</dbReference>
<accession>A0A376B5P3</accession>
<keyword evidence="9 20" id="KW-1133">Transmembrane helix</keyword>
<evidence type="ECO:0000256" key="19">
    <source>
        <dbReference type="RuleBase" id="RU361226"/>
    </source>
</evidence>
<protein>
    <recommendedName>
        <fullName evidence="19">NADH-cytochrome b5 reductase</fullName>
        <ecNumber evidence="19">1.6.2.2</ecNumber>
    </recommendedName>
</protein>
<evidence type="ECO:0000256" key="13">
    <source>
        <dbReference type="ARBA" id="ARBA00023136"/>
    </source>
</evidence>
<dbReference type="InterPro" id="IPR039261">
    <property type="entry name" value="FNR_nucleotide-bd"/>
</dbReference>
<dbReference type="EC" id="1.6.2.2" evidence="19"/>
<feature type="binding site" evidence="18">
    <location>
        <position position="164"/>
    </location>
    <ligand>
        <name>FAD</name>
        <dbReference type="ChEBI" id="CHEBI:57692"/>
    </ligand>
</feature>
<evidence type="ECO:0000256" key="15">
    <source>
        <dbReference type="ARBA" id="ARBA00038836"/>
    </source>
</evidence>
<evidence type="ECO:0000313" key="23">
    <source>
        <dbReference type="Proteomes" id="UP000262825"/>
    </source>
</evidence>
<dbReference type="OrthoDB" id="432685at2759"/>
<keyword evidence="7" id="KW-1000">Mitochondrion outer membrane</keyword>
<dbReference type="Gene3D" id="3.40.50.80">
    <property type="entry name" value="Nucleotide-binding domain of ferredoxin-NADP reductase (FNR) module"/>
    <property type="match status" value="1"/>
</dbReference>
<keyword evidence="10 19" id="KW-0560">Oxidoreductase</keyword>
<dbReference type="PRINTS" id="PR00406">
    <property type="entry name" value="CYTB5RDTASE"/>
</dbReference>
<keyword evidence="23" id="KW-1185">Reference proteome</keyword>
<keyword evidence="5 18" id="KW-0285">Flavoprotein</keyword>
<feature type="binding site" evidence="18">
    <location>
        <position position="123"/>
    </location>
    <ligand>
        <name>FAD</name>
        <dbReference type="ChEBI" id="CHEBI:57692"/>
    </ligand>
</feature>
<dbReference type="Pfam" id="PF00970">
    <property type="entry name" value="FAD_binding_6"/>
    <property type="match status" value="1"/>
</dbReference>
<dbReference type="InterPro" id="IPR017927">
    <property type="entry name" value="FAD-bd_FR_type"/>
</dbReference>
<dbReference type="InterPro" id="IPR017938">
    <property type="entry name" value="Riboflavin_synthase-like_b-brl"/>
</dbReference>
<keyword evidence="8 18" id="KW-0274">FAD</keyword>
<comment type="catalytic activity">
    <reaction evidence="17">
        <text>2 Fe(3+)-[Dph3] + NADH = 2 Fe(2+)-[Dph3] + NAD(+) + H(+)</text>
        <dbReference type="Rhea" id="RHEA:71231"/>
        <dbReference type="Rhea" id="RHEA-COMP:18002"/>
        <dbReference type="Rhea" id="RHEA-COMP:18003"/>
        <dbReference type="ChEBI" id="CHEBI:15378"/>
        <dbReference type="ChEBI" id="CHEBI:29033"/>
        <dbReference type="ChEBI" id="CHEBI:29034"/>
        <dbReference type="ChEBI" id="CHEBI:57540"/>
        <dbReference type="ChEBI" id="CHEBI:57945"/>
        <dbReference type="ChEBI" id="CHEBI:83228"/>
    </reaction>
    <physiologicalReaction direction="left-to-right" evidence="17">
        <dbReference type="Rhea" id="RHEA:71232"/>
    </physiologicalReaction>
</comment>
<dbReference type="EMBL" id="UFAJ01000226">
    <property type="protein sequence ID" value="SSD59889.1"/>
    <property type="molecule type" value="Genomic_DNA"/>
</dbReference>
<keyword evidence="6 20" id="KW-0812">Transmembrane</keyword>
<evidence type="ECO:0000313" key="22">
    <source>
        <dbReference type="EMBL" id="SSD59889.1"/>
    </source>
</evidence>
<evidence type="ECO:0000256" key="20">
    <source>
        <dbReference type="SAM" id="Phobius"/>
    </source>
</evidence>
<dbReference type="InterPro" id="IPR001709">
    <property type="entry name" value="Flavoprot_Pyr_Nucl_cyt_Rdtase"/>
</dbReference>
<feature type="binding site" evidence="18">
    <location>
        <position position="95"/>
    </location>
    <ligand>
        <name>FAD</name>
        <dbReference type="ChEBI" id="CHEBI:57692"/>
    </ligand>
</feature>
<comment type="subcellular location">
    <subcellularLocation>
        <location evidence="2">Mitochondrion outer membrane</location>
        <topology evidence="2">Single-pass membrane protein</topology>
    </subcellularLocation>
</comment>
<dbReference type="PROSITE" id="PS51384">
    <property type="entry name" value="FAD_FR"/>
    <property type="match status" value="1"/>
</dbReference>
<evidence type="ECO:0000256" key="1">
    <source>
        <dbReference type="ARBA" id="ARBA00001974"/>
    </source>
</evidence>
<keyword evidence="12" id="KW-0496">Mitochondrion</keyword>
<evidence type="ECO:0000256" key="2">
    <source>
        <dbReference type="ARBA" id="ARBA00004572"/>
    </source>
</evidence>
<dbReference type="Proteomes" id="UP000262825">
    <property type="component" value="Unassembled WGS sequence"/>
</dbReference>
<organism evidence="22 23">
    <name type="scientific">Saccharomycodes ludwigii</name>
    <dbReference type="NCBI Taxonomy" id="36035"/>
    <lineage>
        <taxon>Eukaryota</taxon>
        <taxon>Fungi</taxon>
        <taxon>Dikarya</taxon>
        <taxon>Ascomycota</taxon>
        <taxon>Saccharomycotina</taxon>
        <taxon>Saccharomycetes</taxon>
        <taxon>Saccharomycodales</taxon>
        <taxon>Saccharomycodaceae</taxon>
        <taxon>Saccharomycodes</taxon>
    </lineage>
</organism>
<dbReference type="FunFam" id="3.40.50.80:FF:000019">
    <property type="entry name" value="NADH-cytochrome b5 reductase"/>
    <property type="match status" value="1"/>
</dbReference>
<reference evidence="23" key="1">
    <citation type="submission" date="2018-06" db="EMBL/GenBank/DDBJ databases">
        <authorList>
            <person name="Guldener U."/>
        </authorList>
    </citation>
    <scope>NUCLEOTIDE SEQUENCE [LARGE SCALE GENOMIC DNA]</scope>
    <source>
        <strain evidence="23">UTAD17</strain>
    </source>
</reference>
<evidence type="ECO:0000256" key="5">
    <source>
        <dbReference type="ARBA" id="ARBA00022630"/>
    </source>
</evidence>
<feature type="transmembrane region" description="Helical" evidence="20">
    <location>
        <begin position="6"/>
        <end position="25"/>
    </location>
</feature>
<dbReference type="InterPro" id="IPR001433">
    <property type="entry name" value="OxRdtase_FAD/NAD-bd"/>
</dbReference>
<comment type="function">
    <text evidence="14">NADH-dependent reductase for DPH3 and cytochrome b5. Required for the first step of diphthamide biosynthesis, a post-translational modification of histidine which occurs in elongation factor 2. DPH1 and DPH2 transfer a 3-amino-3-carboxypropyl (ACP) group from S-adenosyl-L-methionine (SAM) to a histidine residue, the reaction is assisted by a reduction system comprising DPH3 and a NADH-dependent reductase, predominantly CBR1. By reducing DPH3, also involved in the formation of the tRNA wobble base modification mcm5s 2U (5-methoxycarbonylmethyl-2-thiouridine), mediated by the elongator complex. The cytochrome b5/NADH cytochrome b5 reductase electron transfer system supports the catalytic activity of several sterol biosynthetic enzymes.</text>
</comment>
<comment type="similarity">
    <text evidence="4 19">Belongs to the flavoprotein pyridine nucleotide cytochrome reductase family.</text>
</comment>
<feature type="binding site" evidence="18">
    <location>
        <position position="122"/>
    </location>
    <ligand>
        <name>FAD</name>
        <dbReference type="ChEBI" id="CHEBI:57692"/>
    </ligand>
</feature>
<keyword evidence="11 19" id="KW-0520">NAD</keyword>
<dbReference type="CDD" id="cd06183">
    <property type="entry name" value="cyt_b5_reduct_like"/>
    <property type="match status" value="1"/>
</dbReference>
<dbReference type="GO" id="GO:0005783">
    <property type="term" value="C:endoplasmic reticulum"/>
    <property type="evidence" value="ECO:0007669"/>
    <property type="project" value="TreeGrafter"/>
</dbReference>
<dbReference type="GO" id="GO:0090524">
    <property type="term" value="F:cytochrome-b5 reductase activity, acting on NADH"/>
    <property type="evidence" value="ECO:0007669"/>
    <property type="project" value="UniProtKB-EC"/>
</dbReference>
<evidence type="ECO:0000256" key="6">
    <source>
        <dbReference type="ARBA" id="ARBA00022692"/>
    </source>
</evidence>
<dbReference type="PANTHER" id="PTHR19370">
    <property type="entry name" value="NADH-CYTOCHROME B5 REDUCTASE"/>
    <property type="match status" value="1"/>
</dbReference>
<evidence type="ECO:0000256" key="9">
    <source>
        <dbReference type="ARBA" id="ARBA00022989"/>
    </source>
</evidence>
<comment type="cofactor">
    <cofactor evidence="1 18 19">
        <name>FAD</name>
        <dbReference type="ChEBI" id="CHEBI:57692"/>
    </cofactor>
</comment>
<evidence type="ECO:0000259" key="21">
    <source>
        <dbReference type="PROSITE" id="PS51384"/>
    </source>
</evidence>
<evidence type="ECO:0000256" key="12">
    <source>
        <dbReference type="ARBA" id="ARBA00023128"/>
    </source>
</evidence>
<evidence type="ECO:0000256" key="18">
    <source>
        <dbReference type="PIRSR" id="PIRSR601834-1"/>
    </source>
</evidence>
<name>A0A376B5P3_9ASCO</name>
<dbReference type="InterPro" id="IPR001834">
    <property type="entry name" value="CBR-like"/>
</dbReference>
<sequence>MTNNISTTVLAAIIITIVIGVITINKTTNPSKTHRTVLIKDEFQEFPLISKTVLSHNTAIYRFKLPNETDRLGLPIGQHISISGVDYTTGKSIMRSYTPTSLDSESSGFFELLIKAYENGNISKMFANLSIGDKIKARGPKGFYTYKPNMRKHLAMVCGGTGITPMYQILKSISHNSRDNTKVTLIYGNVSESDILLKNEIDEIINSGKNGQFKVYYMLDKAPEKNPESWEGGIGYITKEIMEEHLPKATDDGVQLLVCGPPGLVSSVKRNSLALGFEKAKALSKGDDQVFVF</sequence>
<dbReference type="FunFam" id="2.40.30.10:FF:000032">
    <property type="entry name" value="NADH-cytochrome b5 reductase"/>
    <property type="match status" value="1"/>
</dbReference>
<dbReference type="AlphaFoldDB" id="A0A376B5P3"/>
<evidence type="ECO:0000256" key="4">
    <source>
        <dbReference type="ARBA" id="ARBA00006105"/>
    </source>
</evidence>
<evidence type="ECO:0000256" key="17">
    <source>
        <dbReference type="ARBA" id="ARBA00049138"/>
    </source>
</evidence>
<comment type="pathway">
    <text evidence="3">Protein modification; peptidyl-diphthamide biosynthesis.</text>
</comment>
<comment type="catalytic activity">
    <reaction evidence="16 19">
        <text>2 Fe(III)-[cytochrome b5] + NADH = 2 Fe(II)-[cytochrome b5] + NAD(+) + H(+)</text>
        <dbReference type="Rhea" id="RHEA:46680"/>
        <dbReference type="Rhea" id="RHEA-COMP:10438"/>
        <dbReference type="Rhea" id="RHEA-COMP:10439"/>
        <dbReference type="ChEBI" id="CHEBI:15378"/>
        <dbReference type="ChEBI" id="CHEBI:29033"/>
        <dbReference type="ChEBI" id="CHEBI:29034"/>
        <dbReference type="ChEBI" id="CHEBI:57540"/>
        <dbReference type="ChEBI" id="CHEBI:57945"/>
        <dbReference type="EC" id="1.6.2.2"/>
    </reaction>
</comment>
<evidence type="ECO:0000256" key="11">
    <source>
        <dbReference type="ARBA" id="ARBA00023027"/>
    </source>
</evidence>
<dbReference type="PRINTS" id="PR00371">
    <property type="entry name" value="FPNCR"/>
</dbReference>
<evidence type="ECO:0000256" key="16">
    <source>
        <dbReference type="ARBA" id="ARBA00047682"/>
    </source>
</evidence>